<keyword evidence="6" id="KW-1185">Reference proteome</keyword>
<dbReference type="Pfam" id="PF11951">
    <property type="entry name" value="Fungal_trans_2"/>
    <property type="match status" value="1"/>
</dbReference>
<dbReference type="PANTHER" id="PTHR37534">
    <property type="entry name" value="TRANSCRIPTIONAL ACTIVATOR PROTEIN UGA3"/>
    <property type="match status" value="1"/>
</dbReference>
<organism evidence="5 6">
    <name type="scientific">Delitschia confertaspora ATCC 74209</name>
    <dbReference type="NCBI Taxonomy" id="1513339"/>
    <lineage>
        <taxon>Eukaryota</taxon>
        <taxon>Fungi</taxon>
        <taxon>Dikarya</taxon>
        <taxon>Ascomycota</taxon>
        <taxon>Pezizomycotina</taxon>
        <taxon>Dothideomycetes</taxon>
        <taxon>Pleosporomycetidae</taxon>
        <taxon>Pleosporales</taxon>
        <taxon>Delitschiaceae</taxon>
        <taxon>Delitschia</taxon>
    </lineage>
</organism>
<dbReference type="Proteomes" id="UP000799536">
    <property type="component" value="Unassembled WGS sequence"/>
</dbReference>
<dbReference type="SUPFAM" id="SSF57701">
    <property type="entry name" value="Zn2/Cys6 DNA-binding domain"/>
    <property type="match status" value="1"/>
</dbReference>
<evidence type="ECO:0000256" key="3">
    <source>
        <dbReference type="SAM" id="MobiDB-lite"/>
    </source>
</evidence>
<evidence type="ECO:0000256" key="1">
    <source>
        <dbReference type="ARBA" id="ARBA00004123"/>
    </source>
</evidence>
<sequence>MPCTRCRNRHYRCDGIQPRCTRCEQANADCVYETGRRFRRSSIQNSFSAQQRWVELPPQIQFLDESQDIRASYDSSFSPSSHTLSPQDFSSSGSGLQTSLTSLIGPTEGLTVISLLNSDSPPDHYAQAPAAPTYYGPPGPPLEYHSSIPPSVQSTPHSHQHAPQALWPLESEQEAMLLRHYVDNVALFFDMVDDKHHFGNDVVQLARKNSTLLNSILALSARHLSRTTNFDPFLADRYYEKCFRTLIPALNENVAINDEALLAATIILRLLEEMNIPIIGTDPQGHLTGAQAIIRGAERSYASSTGPSFRQAIYWAAFRQELWISLMTQRPFQLHIFPTDRSFESASDSVWATRTIAHVGEVCNFAFGEERHSVGRYQRLMDDNTAWRARRPESFDPFYFREDRDGSGRCFPDIRLHELPHVMGKQYNTLAHVLLVVHDPTIPQLGPAYKQSHHVVDRMVQEDVRTLCGVAQSNPKAFPSKLVACFAIALVGDRFSNREDQLRLRDMLIQTEAVHGFPTTATTQQLERAWGWDGHGGGID</sequence>
<dbReference type="InterPro" id="IPR001138">
    <property type="entry name" value="Zn2Cys6_DnaBD"/>
</dbReference>
<dbReference type="GO" id="GO:0005634">
    <property type="term" value="C:nucleus"/>
    <property type="evidence" value="ECO:0007669"/>
    <property type="project" value="UniProtKB-SubCell"/>
</dbReference>
<gene>
    <name evidence="5" type="ORF">GQ43DRAFT_443574</name>
</gene>
<dbReference type="InterPro" id="IPR036864">
    <property type="entry name" value="Zn2-C6_fun-type_DNA-bd_sf"/>
</dbReference>
<feature type="compositionally biased region" description="Low complexity" evidence="3">
    <location>
        <begin position="75"/>
        <end position="97"/>
    </location>
</feature>
<evidence type="ECO:0000256" key="2">
    <source>
        <dbReference type="ARBA" id="ARBA00023242"/>
    </source>
</evidence>
<feature type="compositionally biased region" description="Polar residues" evidence="3">
    <location>
        <begin position="148"/>
        <end position="157"/>
    </location>
</feature>
<dbReference type="GO" id="GO:0000976">
    <property type="term" value="F:transcription cis-regulatory region binding"/>
    <property type="evidence" value="ECO:0007669"/>
    <property type="project" value="TreeGrafter"/>
</dbReference>
<dbReference type="InterPro" id="IPR021858">
    <property type="entry name" value="Fun_TF"/>
</dbReference>
<evidence type="ECO:0000259" key="4">
    <source>
        <dbReference type="PROSITE" id="PS50048"/>
    </source>
</evidence>
<dbReference type="GO" id="GO:0000981">
    <property type="term" value="F:DNA-binding transcription factor activity, RNA polymerase II-specific"/>
    <property type="evidence" value="ECO:0007669"/>
    <property type="project" value="InterPro"/>
</dbReference>
<dbReference type="GO" id="GO:0045944">
    <property type="term" value="P:positive regulation of transcription by RNA polymerase II"/>
    <property type="evidence" value="ECO:0007669"/>
    <property type="project" value="TreeGrafter"/>
</dbReference>
<dbReference type="CDD" id="cd00067">
    <property type="entry name" value="GAL4"/>
    <property type="match status" value="1"/>
</dbReference>
<feature type="domain" description="Zn(2)-C6 fungal-type" evidence="4">
    <location>
        <begin position="2"/>
        <end position="32"/>
    </location>
</feature>
<dbReference type="PROSITE" id="PS50048">
    <property type="entry name" value="ZN2_CY6_FUNGAL_2"/>
    <property type="match status" value="1"/>
</dbReference>
<dbReference type="Pfam" id="PF00172">
    <property type="entry name" value="Zn_clus"/>
    <property type="match status" value="1"/>
</dbReference>
<dbReference type="AlphaFoldDB" id="A0A9P4JFI1"/>
<dbReference type="PANTHER" id="PTHR37534:SF2">
    <property type="entry name" value="N-ACETYLTRANSFERASE DOMAIN-CONTAINING PROTEIN"/>
    <property type="match status" value="1"/>
</dbReference>
<feature type="compositionally biased region" description="Low complexity" evidence="3">
    <location>
        <begin position="125"/>
        <end position="134"/>
    </location>
</feature>
<reference evidence="5" key="1">
    <citation type="journal article" date="2020" name="Stud. Mycol.">
        <title>101 Dothideomycetes genomes: a test case for predicting lifestyles and emergence of pathogens.</title>
        <authorList>
            <person name="Haridas S."/>
            <person name="Albert R."/>
            <person name="Binder M."/>
            <person name="Bloem J."/>
            <person name="Labutti K."/>
            <person name="Salamov A."/>
            <person name="Andreopoulos B."/>
            <person name="Baker S."/>
            <person name="Barry K."/>
            <person name="Bills G."/>
            <person name="Bluhm B."/>
            <person name="Cannon C."/>
            <person name="Castanera R."/>
            <person name="Culley D."/>
            <person name="Daum C."/>
            <person name="Ezra D."/>
            <person name="Gonzalez J."/>
            <person name="Henrissat B."/>
            <person name="Kuo A."/>
            <person name="Liang C."/>
            <person name="Lipzen A."/>
            <person name="Lutzoni F."/>
            <person name="Magnuson J."/>
            <person name="Mondo S."/>
            <person name="Nolan M."/>
            <person name="Ohm R."/>
            <person name="Pangilinan J."/>
            <person name="Park H.-J."/>
            <person name="Ramirez L."/>
            <person name="Alfaro M."/>
            <person name="Sun H."/>
            <person name="Tritt A."/>
            <person name="Yoshinaga Y."/>
            <person name="Zwiers L.-H."/>
            <person name="Turgeon B."/>
            <person name="Goodwin S."/>
            <person name="Spatafora J."/>
            <person name="Crous P."/>
            <person name="Grigoriev I."/>
        </authorList>
    </citation>
    <scope>NUCLEOTIDE SEQUENCE</scope>
    <source>
        <strain evidence="5">ATCC 74209</strain>
    </source>
</reference>
<dbReference type="GO" id="GO:0008270">
    <property type="term" value="F:zinc ion binding"/>
    <property type="evidence" value="ECO:0007669"/>
    <property type="project" value="InterPro"/>
</dbReference>
<comment type="subcellular location">
    <subcellularLocation>
        <location evidence="1">Nucleus</location>
    </subcellularLocation>
</comment>
<protein>
    <recommendedName>
        <fullName evidence="4">Zn(2)-C6 fungal-type domain-containing protein</fullName>
    </recommendedName>
</protein>
<feature type="region of interest" description="Disordered" evidence="3">
    <location>
        <begin position="123"/>
        <end position="159"/>
    </location>
</feature>
<evidence type="ECO:0000313" key="6">
    <source>
        <dbReference type="Proteomes" id="UP000799536"/>
    </source>
</evidence>
<comment type="caution">
    <text evidence="5">The sequence shown here is derived from an EMBL/GenBank/DDBJ whole genome shotgun (WGS) entry which is preliminary data.</text>
</comment>
<dbReference type="CDD" id="cd12148">
    <property type="entry name" value="fungal_TF_MHR"/>
    <property type="match status" value="1"/>
</dbReference>
<dbReference type="Gene3D" id="4.10.240.10">
    <property type="entry name" value="Zn(2)-C6 fungal-type DNA-binding domain"/>
    <property type="match status" value="1"/>
</dbReference>
<evidence type="ECO:0000313" key="5">
    <source>
        <dbReference type="EMBL" id="KAF2198195.1"/>
    </source>
</evidence>
<proteinExistence type="predicted"/>
<keyword evidence="2" id="KW-0539">Nucleus</keyword>
<dbReference type="OrthoDB" id="407832at2759"/>
<dbReference type="EMBL" id="ML994163">
    <property type="protein sequence ID" value="KAF2198195.1"/>
    <property type="molecule type" value="Genomic_DNA"/>
</dbReference>
<accession>A0A9P4JFI1</accession>
<dbReference type="SMART" id="SM00066">
    <property type="entry name" value="GAL4"/>
    <property type="match status" value="1"/>
</dbReference>
<name>A0A9P4JFI1_9PLEO</name>
<feature type="region of interest" description="Disordered" evidence="3">
    <location>
        <begin position="73"/>
        <end position="97"/>
    </location>
</feature>